<dbReference type="InterPro" id="IPR046479">
    <property type="entry name" value="DUF6800"/>
</dbReference>
<proteinExistence type="predicted"/>
<dbReference type="Pfam" id="PF20607">
    <property type="entry name" value="DUF6800"/>
    <property type="match status" value="1"/>
</dbReference>
<sequence>MRKGQIRQSELHKREKRREKTNILRIRYLNAKTDEERKAILEKLMKVNPYITIEQFLKPIEKKLNKT</sequence>
<evidence type="ECO:0008006" key="2">
    <source>
        <dbReference type="Google" id="ProtNLM"/>
    </source>
</evidence>
<dbReference type="AlphaFoldDB" id="A0A7V1EIF6"/>
<name>A0A7V1EIF6_UNCW3</name>
<organism evidence="1">
    <name type="scientific">candidate division WOR-3 bacterium</name>
    <dbReference type="NCBI Taxonomy" id="2052148"/>
    <lineage>
        <taxon>Bacteria</taxon>
        <taxon>Bacteria division WOR-3</taxon>
    </lineage>
</organism>
<dbReference type="EMBL" id="DSKY01000020">
    <property type="protein sequence ID" value="HDY59432.1"/>
    <property type="molecule type" value="Genomic_DNA"/>
</dbReference>
<comment type="caution">
    <text evidence="1">The sequence shown here is derived from an EMBL/GenBank/DDBJ whole genome shotgun (WGS) entry which is preliminary data.</text>
</comment>
<accession>A0A7V1EIF6</accession>
<gene>
    <name evidence="1" type="ORF">ENP86_07770</name>
</gene>
<evidence type="ECO:0000313" key="1">
    <source>
        <dbReference type="EMBL" id="HDY59432.1"/>
    </source>
</evidence>
<protein>
    <recommendedName>
        <fullName evidence="2">Phage protein</fullName>
    </recommendedName>
</protein>
<reference evidence="1" key="1">
    <citation type="journal article" date="2020" name="mSystems">
        <title>Genome- and Community-Level Interaction Insights into Carbon Utilization and Element Cycling Functions of Hydrothermarchaeota in Hydrothermal Sediment.</title>
        <authorList>
            <person name="Zhou Z."/>
            <person name="Liu Y."/>
            <person name="Xu W."/>
            <person name="Pan J."/>
            <person name="Luo Z.H."/>
            <person name="Li M."/>
        </authorList>
    </citation>
    <scope>NUCLEOTIDE SEQUENCE [LARGE SCALE GENOMIC DNA]</scope>
    <source>
        <strain evidence="1">SpSt-258</strain>
    </source>
</reference>